<gene>
    <name evidence="2" type="ORF">C8D87_114104</name>
</gene>
<dbReference type="Proteomes" id="UP000248714">
    <property type="component" value="Unassembled WGS sequence"/>
</dbReference>
<evidence type="ECO:0000313" key="3">
    <source>
        <dbReference type="Proteomes" id="UP000248714"/>
    </source>
</evidence>
<dbReference type="EMBL" id="QLTT01000014">
    <property type="protein sequence ID" value="RAS59492.1"/>
    <property type="molecule type" value="Genomic_DNA"/>
</dbReference>
<dbReference type="Pfam" id="PF01507">
    <property type="entry name" value="PAPS_reduct"/>
    <property type="match status" value="1"/>
</dbReference>
<feature type="domain" description="Phosphoadenosine phosphosulphate reductase" evidence="1">
    <location>
        <begin position="22"/>
        <end position="217"/>
    </location>
</feature>
<dbReference type="InterPro" id="IPR050128">
    <property type="entry name" value="Sulfate_adenylyltrnsfr_sub2"/>
</dbReference>
<dbReference type="InterPro" id="IPR014729">
    <property type="entry name" value="Rossmann-like_a/b/a_fold"/>
</dbReference>
<dbReference type="PANTHER" id="PTHR43196">
    <property type="entry name" value="SULFATE ADENYLYLTRANSFERASE SUBUNIT 2"/>
    <property type="match status" value="1"/>
</dbReference>
<dbReference type="SUPFAM" id="SSF52402">
    <property type="entry name" value="Adenine nucleotide alpha hydrolases-like"/>
    <property type="match status" value="1"/>
</dbReference>
<protein>
    <submittedName>
        <fullName evidence="2">Phosphoadenosine phosphosulfate reductase family protein</fullName>
    </submittedName>
</protein>
<accession>A0ABX9DZ51</accession>
<sequence length="268" mass="30049">MNISVPLEVSTPDLASYDVILINSSAGKDSQAMLTHVVEQCDAAGVGRWRIIVVHADLGRVEWPGTLDLARRHAEAYGLYFEVVRRELGDLLDQIAQRGKFPSATARYCTSDHKTAQVAKLMTRLAKAHRRRNPSTLFRPIRILNCLGIRAEESHARAKKVPFGPDKAATNSRRIVDRWLPIFTWTQDQVWTTIRRSGLPHHPAYDLGMPRLSCVFCVLAGSKELVLAAQHNPALAEEYAAVEQRIGHTFKADLSMAEILRRAKEPVR</sequence>
<dbReference type="RefSeq" id="WP_112231945.1">
    <property type="nucleotide sequence ID" value="NZ_QLTT01000014.1"/>
</dbReference>
<comment type="caution">
    <text evidence="2">The sequence shown here is derived from an EMBL/GenBank/DDBJ whole genome shotgun (WGS) entry which is preliminary data.</text>
</comment>
<reference evidence="2 3" key="1">
    <citation type="submission" date="2018-06" db="EMBL/GenBank/DDBJ databases">
        <title>Genomic Encyclopedia of Type Strains, Phase IV (KMG-IV): sequencing the most valuable type-strain genomes for metagenomic binning, comparative biology and taxonomic classification.</title>
        <authorList>
            <person name="Goeker M."/>
        </authorList>
    </citation>
    <scope>NUCLEOTIDE SEQUENCE [LARGE SCALE GENOMIC DNA]</scope>
    <source>
        <strain evidence="2 3">DSM 45479</strain>
    </source>
</reference>
<organism evidence="2 3">
    <name type="scientific">Lentzea atacamensis</name>
    <dbReference type="NCBI Taxonomy" id="531938"/>
    <lineage>
        <taxon>Bacteria</taxon>
        <taxon>Bacillati</taxon>
        <taxon>Actinomycetota</taxon>
        <taxon>Actinomycetes</taxon>
        <taxon>Pseudonocardiales</taxon>
        <taxon>Pseudonocardiaceae</taxon>
        <taxon>Lentzea</taxon>
    </lineage>
</organism>
<proteinExistence type="predicted"/>
<dbReference type="PANTHER" id="PTHR43196:SF2">
    <property type="entry name" value="PHOSPHOADENOSINE PHOSPHOSULFATE REDUCTASE"/>
    <property type="match status" value="1"/>
</dbReference>
<evidence type="ECO:0000313" key="2">
    <source>
        <dbReference type="EMBL" id="RAS59492.1"/>
    </source>
</evidence>
<keyword evidence="3" id="KW-1185">Reference proteome</keyword>
<dbReference type="InterPro" id="IPR002500">
    <property type="entry name" value="PAPS_reduct_dom"/>
</dbReference>
<evidence type="ECO:0000259" key="1">
    <source>
        <dbReference type="Pfam" id="PF01507"/>
    </source>
</evidence>
<dbReference type="Gene3D" id="3.40.50.620">
    <property type="entry name" value="HUPs"/>
    <property type="match status" value="1"/>
</dbReference>
<name>A0ABX9DZ51_9PSEU</name>